<evidence type="ECO:0000256" key="1">
    <source>
        <dbReference type="ARBA" id="ARBA00004651"/>
    </source>
</evidence>
<evidence type="ECO:0000256" key="2">
    <source>
        <dbReference type="ARBA" id="ARBA00022448"/>
    </source>
</evidence>
<dbReference type="FunFam" id="3.40.50.300:FF:000287">
    <property type="entry name" value="Multidrug ABC transporter ATP-binding protein"/>
    <property type="match status" value="1"/>
</dbReference>
<keyword evidence="6 8" id="KW-1133">Transmembrane helix</keyword>
<protein>
    <submittedName>
        <fullName evidence="11">ABC transporter</fullName>
    </submittedName>
</protein>
<gene>
    <name evidence="11" type="ORF">CK510_02210</name>
</gene>
<dbReference type="AlphaFoldDB" id="A0A2A2TPJ1"/>
<dbReference type="InterPro" id="IPR011527">
    <property type="entry name" value="ABC1_TM_dom"/>
</dbReference>
<dbReference type="SMART" id="SM00382">
    <property type="entry name" value="AAA"/>
    <property type="match status" value="1"/>
</dbReference>
<dbReference type="Gene3D" id="1.20.1560.10">
    <property type="entry name" value="ABC transporter type 1, transmembrane domain"/>
    <property type="match status" value="1"/>
</dbReference>
<dbReference type="SUPFAM" id="SSF90123">
    <property type="entry name" value="ABC transporter transmembrane region"/>
    <property type="match status" value="1"/>
</dbReference>
<evidence type="ECO:0000256" key="4">
    <source>
        <dbReference type="ARBA" id="ARBA00022741"/>
    </source>
</evidence>
<feature type="transmembrane region" description="Helical" evidence="8">
    <location>
        <begin position="286"/>
        <end position="307"/>
    </location>
</feature>
<dbReference type="GO" id="GO:0005524">
    <property type="term" value="F:ATP binding"/>
    <property type="evidence" value="ECO:0007669"/>
    <property type="project" value="UniProtKB-KW"/>
</dbReference>
<evidence type="ECO:0000259" key="10">
    <source>
        <dbReference type="PROSITE" id="PS50929"/>
    </source>
</evidence>
<dbReference type="GO" id="GO:0005886">
    <property type="term" value="C:plasma membrane"/>
    <property type="evidence" value="ECO:0007669"/>
    <property type="project" value="UniProtKB-SubCell"/>
</dbReference>
<accession>A0A2A2TPJ1</accession>
<feature type="domain" description="ABC transporter" evidence="9">
    <location>
        <begin position="376"/>
        <end position="610"/>
    </location>
</feature>
<dbReference type="SUPFAM" id="SSF52540">
    <property type="entry name" value="P-loop containing nucleoside triphosphate hydrolases"/>
    <property type="match status" value="1"/>
</dbReference>
<evidence type="ECO:0000256" key="7">
    <source>
        <dbReference type="ARBA" id="ARBA00023136"/>
    </source>
</evidence>
<sequence>MWYYDCPRIYDIAVVTVSRNSRSSRRRTGSVHPLQRLFSYGKQYHRQIWQAAIASTLNKFFDLAPPVLIGTAVDVVVKQQDSAIARFGIKDIFSQFLVLAAITIVVWVLESVFEYIYKRLWRNLSQQIQHDLRLDAYNHLQKLELAYFEERSTGGLMSILSDDINQLERFLDGGANDIIQVSATILIIGTGFFIVAPNIAWMVMIPMPLIVGGSLLFQKLLQPLYAEVREKVSLLNSRLSNNLSGITTIKSFTAEDYESGRVAADSEAYKRSNAAAIKLSAAFIPLVRMLVLAGFTVFLVFGGMAAINGKISVGTYSVLIFISQLLLWPLTRLGDTFDLYQRAMASTNRVMDLLDTPIAIHPGNINLPIEDVRGEIEFKNVTFAYKDRQPIVHKLSLSIPAGKTIAIVGSTGSGKSTLVKLLLRLYEIHLGQITLDGIDIQKLNLHDLRRCIGLVSQDVFLFHGTVAENIAYGTFAASDREIKMAAKVAEAHEFIRRLPQGYETIVGERGQKLSGGQRQRIAIARAILKDPPIIILDEATSAVDNETEAAIQRSLERITVDRTTIAIAHRLSTIRNADCIYVMEQGKFVESGTHEELLDKQTVYANLWKVQSGIKNQQYI</sequence>
<dbReference type="GO" id="GO:0015421">
    <property type="term" value="F:ABC-type oligopeptide transporter activity"/>
    <property type="evidence" value="ECO:0007669"/>
    <property type="project" value="TreeGrafter"/>
</dbReference>
<dbReference type="InterPro" id="IPR017871">
    <property type="entry name" value="ABC_transporter-like_CS"/>
</dbReference>
<dbReference type="CDD" id="cd18565">
    <property type="entry name" value="ABC_6TM_exporter_like"/>
    <property type="match status" value="1"/>
</dbReference>
<comment type="caution">
    <text evidence="11">The sequence shown here is derived from an EMBL/GenBank/DDBJ whole genome shotgun (WGS) entry which is preliminary data.</text>
</comment>
<reference evidence="11 12" key="1">
    <citation type="submission" date="2017-08" db="EMBL/GenBank/DDBJ databases">
        <title>Draft genome sequence of filamentous cyanobacterium Calothrix elsteri CCALA 953.</title>
        <authorList>
            <person name="Gagunashvili A.N."/>
            <person name="Elster J."/>
            <person name="Andresson O.S."/>
        </authorList>
    </citation>
    <scope>NUCLEOTIDE SEQUENCE [LARGE SCALE GENOMIC DNA]</scope>
    <source>
        <strain evidence="11 12">CCALA 953</strain>
    </source>
</reference>
<feature type="transmembrane region" description="Helical" evidence="8">
    <location>
        <begin position="313"/>
        <end position="331"/>
    </location>
</feature>
<dbReference type="Proteomes" id="UP000218238">
    <property type="component" value="Unassembled WGS sequence"/>
</dbReference>
<keyword evidence="4" id="KW-0547">Nucleotide-binding</keyword>
<feature type="transmembrane region" description="Helical" evidence="8">
    <location>
        <begin position="96"/>
        <end position="117"/>
    </location>
</feature>
<feature type="domain" description="ABC transmembrane type-1" evidence="10">
    <location>
        <begin position="49"/>
        <end position="342"/>
    </location>
</feature>
<dbReference type="PROSITE" id="PS00211">
    <property type="entry name" value="ABC_TRANSPORTER_1"/>
    <property type="match status" value="1"/>
</dbReference>
<keyword evidence="7 8" id="KW-0472">Membrane</keyword>
<dbReference type="InterPro" id="IPR003439">
    <property type="entry name" value="ABC_transporter-like_ATP-bd"/>
</dbReference>
<keyword evidence="2" id="KW-0813">Transport</keyword>
<organism evidence="11 12">
    <name type="scientific">Brunnivagina elsteri CCALA 953</name>
    <dbReference type="NCBI Taxonomy" id="987040"/>
    <lineage>
        <taxon>Bacteria</taxon>
        <taxon>Bacillati</taxon>
        <taxon>Cyanobacteriota</taxon>
        <taxon>Cyanophyceae</taxon>
        <taxon>Nostocales</taxon>
        <taxon>Calotrichaceae</taxon>
        <taxon>Brunnivagina</taxon>
    </lineage>
</organism>
<feature type="transmembrane region" description="Helical" evidence="8">
    <location>
        <begin position="178"/>
        <end position="195"/>
    </location>
</feature>
<dbReference type="InterPro" id="IPR039421">
    <property type="entry name" value="Type_1_exporter"/>
</dbReference>
<dbReference type="Pfam" id="PF00664">
    <property type="entry name" value="ABC_membrane"/>
    <property type="match status" value="1"/>
</dbReference>
<evidence type="ECO:0000256" key="8">
    <source>
        <dbReference type="SAM" id="Phobius"/>
    </source>
</evidence>
<dbReference type="Gene3D" id="3.40.50.300">
    <property type="entry name" value="P-loop containing nucleotide triphosphate hydrolases"/>
    <property type="match status" value="1"/>
</dbReference>
<dbReference type="InterPro" id="IPR036640">
    <property type="entry name" value="ABC1_TM_sf"/>
</dbReference>
<dbReference type="RefSeq" id="WP_095720131.1">
    <property type="nucleotide sequence ID" value="NZ_NTFS01000013.1"/>
</dbReference>
<evidence type="ECO:0000313" key="12">
    <source>
        <dbReference type="Proteomes" id="UP000218238"/>
    </source>
</evidence>
<evidence type="ECO:0000256" key="5">
    <source>
        <dbReference type="ARBA" id="ARBA00022840"/>
    </source>
</evidence>
<dbReference type="PANTHER" id="PTHR43394">
    <property type="entry name" value="ATP-DEPENDENT PERMEASE MDL1, MITOCHONDRIAL"/>
    <property type="match status" value="1"/>
</dbReference>
<proteinExistence type="predicted"/>
<evidence type="ECO:0000313" key="11">
    <source>
        <dbReference type="EMBL" id="PAX60345.1"/>
    </source>
</evidence>
<dbReference type="InterPro" id="IPR003593">
    <property type="entry name" value="AAA+_ATPase"/>
</dbReference>
<keyword evidence="3 8" id="KW-0812">Transmembrane</keyword>
<keyword evidence="12" id="KW-1185">Reference proteome</keyword>
<name>A0A2A2TPJ1_9CYAN</name>
<comment type="subcellular location">
    <subcellularLocation>
        <location evidence="1">Cell membrane</location>
        <topology evidence="1">Multi-pass membrane protein</topology>
    </subcellularLocation>
</comment>
<dbReference type="PANTHER" id="PTHR43394:SF1">
    <property type="entry name" value="ATP-BINDING CASSETTE SUB-FAMILY B MEMBER 10, MITOCHONDRIAL"/>
    <property type="match status" value="1"/>
</dbReference>
<dbReference type="Pfam" id="PF00005">
    <property type="entry name" value="ABC_tran"/>
    <property type="match status" value="1"/>
</dbReference>
<dbReference type="OrthoDB" id="544620at2"/>
<dbReference type="EMBL" id="NTFS01000013">
    <property type="protein sequence ID" value="PAX60345.1"/>
    <property type="molecule type" value="Genomic_DNA"/>
</dbReference>
<dbReference type="PROSITE" id="PS50893">
    <property type="entry name" value="ABC_TRANSPORTER_2"/>
    <property type="match status" value="1"/>
</dbReference>
<dbReference type="GO" id="GO:0016887">
    <property type="term" value="F:ATP hydrolysis activity"/>
    <property type="evidence" value="ECO:0007669"/>
    <property type="project" value="InterPro"/>
</dbReference>
<keyword evidence="5" id="KW-0067">ATP-binding</keyword>
<evidence type="ECO:0000256" key="3">
    <source>
        <dbReference type="ARBA" id="ARBA00022692"/>
    </source>
</evidence>
<evidence type="ECO:0000259" key="9">
    <source>
        <dbReference type="PROSITE" id="PS50893"/>
    </source>
</evidence>
<dbReference type="InterPro" id="IPR027417">
    <property type="entry name" value="P-loop_NTPase"/>
</dbReference>
<dbReference type="PROSITE" id="PS50929">
    <property type="entry name" value="ABC_TM1F"/>
    <property type="match status" value="1"/>
</dbReference>
<evidence type="ECO:0000256" key="6">
    <source>
        <dbReference type="ARBA" id="ARBA00022989"/>
    </source>
</evidence>